<keyword evidence="1" id="KW-0472">Membrane</keyword>
<protein>
    <recommendedName>
        <fullName evidence="4">Fimbrial assembly protein</fullName>
    </recommendedName>
</protein>
<name>A0A398BK97_9BACI</name>
<keyword evidence="3" id="KW-1185">Reference proteome</keyword>
<dbReference type="RefSeq" id="WP_119116022.1">
    <property type="nucleotide sequence ID" value="NZ_QWVS01000009.1"/>
</dbReference>
<reference evidence="2 3" key="1">
    <citation type="submission" date="2018-08" db="EMBL/GenBank/DDBJ databases">
        <title>Bacillus jemisoniae sp. nov., Bacillus chryseoplanitiae sp. nov., Bacillus resnikiae sp. nov., and Bacillus frankliniae sp. nov., isolated from Viking spacecraft and associated surfaces.</title>
        <authorList>
            <person name="Seuylemezian A."/>
            <person name="Vaishampayan P."/>
        </authorList>
    </citation>
    <scope>NUCLEOTIDE SEQUENCE [LARGE SCALE GENOMIC DNA]</scope>
    <source>
        <strain evidence="2 3">MA001</strain>
    </source>
</reference>
<evidence type="ECO:0008006" key="4">
    <source>
        <dbReference type="Google" id="ProtNLM"/>
    </source>
</evidence>
<keyword evidence="1" id="KW-1133">Transmembrane helix</keyword>
<feature type="transmembrane region" description="Helical" evidence="1">
    <location>
        <begin position="15"/>
        <end position="37"/>
    </location>
</feature>
<accession>A0A398BK97</accession>
<dbReference type="AlphaFoldDB" id="A0A398BK97"/>
<evidence type="ECO:0000313" key="3">
    <source>
        <dbReference type="Proteomes" id="UP000266016"/>
    </source>
</evidence>
<comment type="caution">
    <text evidence="2">The sequence shown here is derived from an EMBL/GenBank/DDBJ whole genome shotgun (WGS) entry which is preliminary data.</text>
</comment>
<dbReference type="EMBL" id="QWVS01000009">
    <property type="protein sequence ID" value="RID88170.1"/>
    <property type="molecule type" value="Genomic_DNA"/>
</dbReference>
<evidence type="ECO:0000256" key="1">
    <source>
        <dbReference type="SAM" id="Phobius"/>
    </source>
</evidence>
<gene>
    <name evidence="2" type="ORF">D1953_04770</name>
</gene>
<keyword evidence="1" id="KW-0812">Transmembrane</keyword>
<organism evidence="2 3">
    <name type="scientific">Peribacillus asahii</name>
    <dbReference type="NCBI Taxonomy" id="228899"/>
    <lineage>
        <taxon>Bacteria</taxon>
        <taxon>Bacillati</taxon>
        <taxon>Bacillota</taxon>
        <taxon>Bacilli</taxon>
        <taxon>Bacillales</taxon>
        <taxon>Bacillaceae</taxon>
        <taxon>Peribacillus</taxon>
    </lineage>
</organism>
<proteinExistence type="predicted"/>
<dbReference type="Proteomes" id="UP000266016">
    <property type="component" value="Unassembled WGS sequence"/>
</dbReference>
<evidence type="ECO:0000313" key="2">
    <source>
        <dbReference type="EMBL" id="RID88170.1"/>
    </source>
</evidence>
<sequence>MLVDVNLLQKKEKKASFLLIFILVAVIVLAAAGIFAWKMYQTQVAKEKQLETVLSQYKEEKVLKEQSLSKADSDNGVEQLKAAIAWAEETDTSTSFLLRHITSLLPERGYLMNFSFAEGKTADLSIQFDSSREAAFYLKSLQNSSYIDEAELLSIATESISSEEDTVEEENVLPRYMASYRFVVNEKALQKGEGSP</sequence>